<dbReference type="InterPro" id="IPR000254">
    <property type="entry name" value="CBD"/>
</dbReference>
<comment type="similarity">
    <text evidence="2">Belongs to the CSC1 (TC 1.A.17) family.</text>
</comment>
<feature type="region of interest" description="Disordered" evidence="9">
    <location>
        <begin position="389"/>
        <end position="421"/>
    </location>
</feature>
<dbReference type="Pfam" id="PF13967">
    <property type="entry name" value="RSN1_TM"/>
    <property type="match status" value="1"/>
</dbReference>
<feature type="region of interest" description="Disordered" evidence="9">
    <location>
        <begin position="939"/>
        <end position="960"/>
    </location>
</feature>
<organism evidence="12 13">
    <name type="scientific">Gymnopilus dilepis</name>
    <dbReference type="NCBI Taxonomy" id="231916"/>
    <lineage>
        <taxon>Eukaryota</taxon>
        <taxon>Fungi</taxon>
        <taxon>Dikarya</taxon>
        <taxon>Basidiomycota</taxon>
        <taxon>Agaricomycotina</taxon>
        <taxon>Agaricomycetes</taxon>
        <taxon>Agaricomycetidae</taxon>
        <taxon>Agaricales</taxon>
        <taxon>Agaricineae</taxon>
        <taxon>Hymenogastraceae</taxon>
        <taxon>Gymnopilus</taxon>
    </lineage>
</organism>
<dbReference type="STRING" id="231916.A0A409Y156"/>
<evidence type="ECO:0000259" key="11">
    <source>
        <dbReference type="PROSITE" id="PS51164"/>
    </source>
</evidence>
<evidence type="ECO:0000256" key="5">
    <source>
        <dbReference type="ARBA" id="ARBA00022729"/>
    </source>
</evidence>
<dbReference type="GO" id="GO:0030248">
    <property type="term" value="F:cellulose binding"/>
    <property type="evidence" value="ECO:0007669"/>
    <property type="project" value="InterPro"/>
</dbReference>
<feature type="compositionally biased region" description="Polar residues" evidence="9">
    <location>
        <begin position="306"/>
        <end position="315"/>
    </location>
</feature>
<dbReference type="InterPro" id="IPR027815">
    <property type="entry name" value="CSC1/OSCA1-like_cyt"/>
</dbReference>
<feature type="transmembrane region" description="Helical" evidence="10">
    <location>
        <begin position="715"/>
        <end position="738"/>
    </location>
</feature>
<sequence>MWKLTRILVLVEQWSYKSRRRRGKARIDPPPGLGSRESWEFGYLYQGRSWARFPSPPSPAGWPLSWVKQALEFPEDKLRQLRGLDATIYIRFLRGCFWFALAQLLTTFPILFPIHLEFSENTISPKSMTRASISSLVGTTKGLSLLWIHICLLFWITLSWMATLCWIINGAFKLRAANLEDEAKRVTAIAEGREEEDTSYYQHPHPQYAFKDVPSRERDHPTKGLRLRTVMVSNVPSSLRNEKDLQEYFEYYMSRKVEIPAVGITSSTQPGFLNKGLAFLFNRAKRLPAHIPPNPLLNRHERDSSTEGSQEQNGVLQRKKTNRSKTILDKPIIERVVIARKMTELASLLERREEILVQLETAHIKLANKALLAVKTAIERKTANKPISESLSKAQEIARKRRSQAADPERGEPGEEGALDEEERMEQLIEVLGPFVEEFDAQRPLTTRSKKAVSRMSRHVFKGGRRRQGSSDDSDASDTPVNYPPATSPRIRIGSKDDQTIWDALLSLPRSSLDAYQPLINLSHLFMGKVVPSIDYYTAKLNLLTSLITENRAKAVTDYDPVSTAFVTFADPADARRACKYLAVHPNNPLACLVTMAPAYQDIDWIRVMKSSFKGEFVKDWVVNIGVWTFTLFWLFPVTFLVGLVSIQNISLFWPSLQRYLDHHAWQSEVIQSFIPTLLVALLALLIPLILLLIAKKAHTITTLSSLHDLIMTRYYKFLIVNVLVFFCVGTAALQSFLNVFRSSTRPNLITVVASSFPTAGPFYVGWLIFTTAMHGGFELALLGLPLMLYPQTSRQVTPRKRSVGVRPRTFNFYYWLPNHTLVIHVLLLFAVLNPLVLPVGVLYFFVESGVVKNQLIHVYAKNYEADGRVLLIRMTTNGAGQAVFLAYMVVLKKTVNVGFAGFLIVFTAIVKLLMTRMLRAQYELDDTREGEIICNRRIMKDPTSQDPESEGLISGPREGLIRDEHSAANRNIGKVTWKLPAWVNFSYSVMNPHAPRPQHRRPNPFGPHKNNDLTESPTAEQSPQLPFSPEHQSPQLLQEETSNAVKVTPDGHAWNMSTTTKAPTIPVINKIDLDPPQIARPVVRHAPTAPWDDQGNLDLPYDNPFYSRAIDNVLWLPRNPLGVLDLDDTVDLKVSITVEAPAGRLGSWLGIGESSSPEELVPSGDGGPVKAPLSPRIPFEQLPDVDGTEDIDLPLVIAKRVQAKEGDVEKTLRPRKSSAFIRKASGDSNTNGLPMSVRQRRASTLGRPAQATYRSFSGSTGRTRPRSGSMMTTLQVPVAGDRARSSEALSRPDVHAQAEFVVANTSASRISLAPQRSRTQNVSAAQAIYHEVMEEERQALADRLEEETAQANQSRNTTSCVSDFDKWSWSNEVGSYQWYIHGSLPTSHYLAFDPSYKNPALTSEVHGLKVTIDSTATWNSQMERTELIPQTTANLGTGQMYYHFSLMHSATNPPDSTSEHQIFFFESHFTELKYGVGSTPSNLVWMVQGVQQWATTFVAGTWYNFAYDINFSAGTVGLWASTGSAPLVKVANNIAAPTSTNSEDWHVGLLRIVNGPNAEDWYVSGVYIESGTITTAITMPGASSSTCESTTTSDPRSTVTSITTTTTTSQPTTTPPTTTTTTTTIPTSLPPTTTTPTNPTTTISDPLQTHYGQCGGTGYYGPTGCASPYTCQAIAPPYYYQVCFSANIKTALCQG</sequence>
<evidence type="ECO:0000256" key="4">
    <source>
        <dbReference type="ARBA" id="ARBA00022692"/>
    </source>
</evidence>
<dbReference type="Gene3D" id="2.60.120.1160">
    <property type="match status" value="1"/>
</dbReference>
<dbReference type="InterPro" id="IPR041524">
    <property type="entry name" value="GH131_N"/>
</dbReference>
<dbReference type="Pfam" id="PF14703">
    <property type="entry name" value="PHM7_cyt"/>
    <property type="match status" value="1"/>
</dbReference>
<feature type="compositionally biased region" description="Polar residues" evidence="9">
    <location>
        <begin position="1253"/>
        <end position="1263"/>
    </location>
</feature>
<dbReference type="PANTHER" id="PTHR13018">
    <property type="entry name" value="PROBABLE MEMBRANE PROTEIN DUF221-RELATED"/>
    <property type="match status" value="1"/>
</dbReference>
<dbReference type="Proteomes" id="UP000284706">
    <property type="component" value="Unassembled WGS sequence"/>
</dbReference>
<dbReference type="Pfam" id="PF18271">
    <property type="entry name" value="GH131_N"/>
    <property type="match status" value="1"/>
</dbReference>
<evidence type="ECO:0000256" key="9">
    <source>
        <dbReference type="SAM" id="MobiDB-lite"/>
    </source>
</evidence>
<keyword evidence="13" id="KW-1185">Reference proteome</keyword>
<dbReference type="SMART" id="SM00236">
    <property type="entry name" value="fCBD"/>
    <property type="match status" value="1"/>
</dbReference>
<feature type="compositionally biased region" description="Polar residues" evidence="9">
    <location>
        <begin position="1014"/>
        <end position="1037"/>
    </location>
</feature>
<feature type="transmembrane region" description="Helical" evidence="10">
    <location>
        <begin position="674"/>
        <end position="694"/>
    </location>
</feature>
<feature type="region of interest" description="Disordered" evidence="9">
    <location>
        <begin position="994"/>
        <end position="1037"/>
    </location>
</feature>
<gene>
    <name evidence="12" type="ORF">CVT26_010312</name>
</gene>
<dbReference type="InterPro" id="IPR032880">
    <property type="entry name" value="CSC1/OSCA1-like_N"/>
</dbReference>
<keyword evidence="3" id="KW-0813">Transport</keyword>
<dbReference type="Pfam" id="PF00734">
    <property type="entry name" value="CBM_1"/>
    <property type="match status" value="1"/>
</dbReference>
<feature type="region of interest" description="Disordered" evidence="9">
    <location>
        <begin position="1242"/>
        <end position="1294"/>
    </location>
</feature>
<dbReference type="EMBL" id="NHYE01001336">
    <property type="protein sequence ID" value="PPQ96683.1"/>
    <property type="molecule type" value="Genomic_DNA"/>
</dbReference>
<dbReference type="Pfam" id="PF02714">
    <property type="entry name" value="RSN1_7TM"/>
    <property type="match status" value="1"/>
</dbReference>
<comment type="subcellular location">
    <subcellularLocation>
        <location evidence="1">Membrane</location>
        <topology evidence="1">Multi-pass membrane protein</topology>
    </subcellularLocation>
</comment>
<feature type="domain" description="CBM1" evidence="11">
    <location>
        <begin position="1647"/>
        <end position="1685"/>
    </location>
</feature>
<protein>
    <recommendedName>
        <fullName evidence="11">CBM1 domain-containing protein</fullName>
    </recommendedName>
</protein>
<evidence type="ECO:0000256" key="7">
    <source>
        <dbReference type="ARBA" id="ARBA00023136"/>
    </source>
</evidence>
<dbReference type="PANTHER" id="PTHR13018:SF139">
    <property type="entry name" value="PHOSPHATE METABOLISM PROTEIN 7"/>
    <property type="match status" value="1"/>
</dbReference>
<evidence type="ECO:0000256" key="8">
    <source>
        <dbReference type="SAM" id="Coils"/>
    </source>
</evidence>
<dbReference type="InParanoid" id="A0A409Y156"/>
<accession>A0A409Y156</accession>
<feature type="transmembrane region" description="Helical" evidence="10">
    <location>
        <begin position="146"/>
        <end position="168"/>
    </location>
</feature>
<evidence type="ECO:0000256" key="3">
    <source>
        <dbReference type="ARBA" id="ARBA00022448"/>
    </source>
</evidence>
<feature type="region of interest" description="Disordered" evidence="9">
    <location>
        <begin position="446"/>
        <end position="494"/>
    </location>
</feature>
<dbReference type="InterPro" id="IPR003864">
    <property type="entry name" value="CSC1/OSCA1-like_7TM"/>
</dbReference>
<evidence type="ECO:0000256" key="2">
    <source>
        <dbReference type="ARBA" id="ARBA00007779"/>
    </source>
</evidence>
<reference evidence="12 13" key="1">
    <citation type="journal article" date="2018" name="Evol. Lett.">
        <title>Horizontal gene cluster transfer increased hallucinogenic mushroom diversity.</title>
        <authorList>
            <person name="Reynolds H.T."/>
            <person name="Vijayakumar V."/>
            <person name="Gluck-Thaler E."/>
            <person name="Korotkin H.B."/>
            <person name="Matheny P.B."/>
            <person name="Slot J.C."/>
        </authorList>
    </citation>
    <scope>NUCLEOTIDE SEQUENCE [LARGE SCALE GENOMIC DNA]</scope>
    <source>
        <strain evidence="12 13">SRW20</strain>
    </source>
</reference>
<dbReference type="InterPro" id="IPR035971">
    <property type="entry name" value="CBD_sf"/>
</dbReference>
<evidence type="ECO:0000256" key="10">
    <source>
        <dbReference type="SAM" id="Phobius"/>
    </source>
</evidence>
<feature type="transmembrane region" description="Helical" evidence="10">
    <location>
        <begin position="872"/>
        <end position="892"/>
    </location>
</feature>
<feature type="coiled-coil region" evidence="8">
    <location>
        <begin position="1331"/>
        <end position="1358"/>
    </location>
</feature>
<dbReference type="SUPFAM" id="SSF57180">
    <property type="entry name" value="Cellulose-binding domain"/>
    <property type="match status" value="1"/>
</dbReference>
<feature type="transmembrane region" description="Helical" evidence="10">
    <location>
        <begin position="96"/>
        <end position="116"/>
    </location>
</feature>
<dbReference type="GO" id="GO:0005975">
    <property type="term" value="P:carbohydrate metabolic process"/>
    <property type="evidence" value="ECO:0007669"/>
    <property type="project" value="InterPro"/>
</dbReference>
<name>A0A409Y156_9AGAR</name>
<dbReference type="GO" id="GO:0005227">
    <property type="term" value="F:calcium-activated cation channel activity"/>
    <property type="evidence" value="ECO:0007669"/>
    <property type="project" value="InterPro"/>
</dbReference>
<keyword evidence="7 10" id="KW-0472">Membrane</keyword>
<evidence type="ECO:0000256" key="1">
    <source>
        <dbReference type="ARBA" id="ARBA00004141"/>
    </source>
</evidence>
<feature type="compositionally biased region" description="Basic residues" evidence="9">
    <location>
        <begin position="448"/>
        <end position="468"/>
    </location>
</feature>
<feature type="transmembrane region" description="Helical" evidence="10">
    <location>
        <begin position="764"/>
        <end position="790"/>
    </location>
</feature>
<keyword evidence="6 10" id="KW-1133">Transmembrane helix</keyword>
<dbReference type="GO" id="GO:0005576">
    <property type="term" value="C:extracellular region"/>
    <property type="evidence" value="ECO:0007669"/>
    <property type="project" value="InterPro"/>
</dbReference>
<feature type="compositionally biased region" description="Basic and acidic residues" evidence="9">
    <location>
        <begin position="1282"/>
        <end position="1294"/>
    </location>
</feature>
<dbReference type="PROSITE" id="PS51164">
    <property type="entry name" value="CBM1_2"/>
    <property type="match status" value="1"/>
</dbReference>
<dbReference type="OrthoDB" id="1689567at2759"/>
<dbReference type="InterPro" id="IPR045122">
    <property type="entry name" value="Csc1-like"/>
</dbReference>
<dbReference type="GO" id="GO:0005886">
    <property type="term" value="C:plasma membrane"/>
    <property type="evidence" value="ECO:0007669"/>
    <property type="project" value="TreeGrafter"/>
</dbReference>
<feature type="region of interest" description="Disordered" evidence="9">
    <location>
        <begin position="290"/>
        <end position="322"/>
    </location>
</feature>
<feature type="region of interest" description="Disordered" evidence="9">
    <location>
        <begin position="1585"/>
        <end position="1645"/>
    </location>
</feature>
<keyword evidence="4 10" id="KW-0812">Transmembrane</keyword>
<keyword evidence="8" id="KW-0175">Coiled coil</keyword>
<feature type="transmembrane region" description="Helical" evidence="10">
    <location>
        <begin position="621"/>
        <end position="654"/>
    </location>
</feature>
<keyword evidence="5" id="KW-0732">Signal</keyword>
<feature type="transmembrane region" description="Helical" evidence="10">
    <location>
        <begin position="898"/>
        <end position="915"/>
    </location>
</feature>
<proteinExistence type="inferred from homology"/>
<evidence type="ECO:0000256" key="6">
    <source>
        <dbReference type="ARBA" id="ARBA00022989"/>
    </source>
</evidence>
<evidence type="ECO:0000313" key="12">
    <source>
        <dbReference type="EMBL" id="PPQ96683.1"/>
    </source>
</evidence>
<comment type="caution">
    <text evidence="12">The sequence shown here is derived from an EMBL/GenBank/DDBJ whole genome shotgun (WGS) entry which is preliminary data.</text>
</comment>
<evidence type="ECO:0000313" key="13">
    <source>
        <dbReference type="Proteomes" id="UP000284706"/>
    </source>
</evidence>